<evidence type="ECO:0000313" key="2">
    <source>
        <dbReference type="Proteomes" id="UP000789525"/>
    </source>
</evidence>
<keyword evidence="2" id="KW-1185">Reference proteome</keyword>
<organism evidence="1 2">
    <name type="scientific">Acaulospora colombiana</name>
    <dbReference type="NCBI Taxonomy" id="27376"/>
    <lineage>
        <taxon>Eukaryota</taxon>
        <taxon>Fungi</taxon>
        <taxon>Fungi incertae sedis</taxon>
        <taxon>Mucoromycota</taxon>
        <taxon>Glomeromycotina</taxon>
        <taxon>Glomeromycetes</taxon>
        <taxon>Diversisporales</taxon>
        <taxon>Acaulosporaceae</taxon>
        <taxon>Acaulospora</taxon>
    </lineage>
</organism>
<dbReference type="EMBL" id="CAJVPT010006871">
    <property type="protein sequence ID" value="CAG8535490.1"/>
    <property type="molecule type" value="Genomic_DNA"/>
</dbReference>
<sequence length="748" mass="86097">MDQDYNRSSNKKSLPSLIKSLKKIGKKDKLYCQNPSCNNVINENGVIYNYCSDSCQLAGTHPLENDNSGEDDFWSSRNNRDKTANSYNSSSKNNDSYAQSSFQWNATPWQAESPEDYPVWYNSTIDMRWKPQKTNDKSRTSPSGKTSGGEIECPVCTYYISPNRNVCDMCGTVVMNGDNKRDGREKEYPDDQYLNSPNSTKSNDARKNQFEYDDDYPDDLYVKSTKSNDTRKNRIDHDDDYPDDLYVGSPKLNNTRRERVDYEDEYPDDLYVGSPKLNNTRRERVDYEDEYPDDLYVSSSISNNTRRERVDYEDDEYLDDLYVSSPKSNDTRRKMLDYEDDEYLDDLYVSSPKLNDTRRKMLDYEDDYPDNPYGSYTVKSLRSSGTRKKVVDYEDDYPDDLYVGSSKTTRSSSVKKENERSIEYEDDLYVGPVSSTAKSRRQQLPTPPLQTPDETDQIPCHYCLYMNHPLMVNCERCDERLNKGFEETSTQDELLLQLAAEQFEEMSNEFKIQCSKCSFLNKGYATQCEMCFLPIIDDPFTAEEASNMIQCPGCTFMNDSSVITCEMCNKELPGAAELKRVYEEFYNSTTRIVRMNQNDPDYIAVQQRFLAGIPNAKIQAILRMNMPRRLVDAHENYKNQTRQIVHQMFHGTRVACNPEKYYDNNAELTFCATGCGLCGISQNGNLCSVSKHSGRMWFARHSSTSLGYCGSVQIKAMFSVDVVSPSTTPQDIIIVDKEAVRKVNRNSS</sequence>
<accession>A0ACA9LK01</accession>
<dbReference type="Proteomes" id="UP000789525">
    <property type="component" value="Unassembled WGS sequence"/>
</dbReference>
<comment type="caution">
    <text evidence="1">The sequence shown here is derived from an EMBL/GenBank/DDBJ whole genome shotgun (WGS) entry which is preliminary data.</text>
</comment>
<name>A0ACA9LK01_9GLOM</name>
<reference evidence="1" key="1">
    <citation type="submission" date="2021-06" db="EMBL/GenBank/DDBJ databases">
        <authorList>
            <person name="Kallberg Y."/>
            <person name="Tangrot J."/>
            <person name="Rosling A."/>
        </authorList>
    </citation>
    <scope>NUCLEOTIDE SEQUENCE</scope>
    <source>
        <strain evidence="1">CL356</strain>
    </source>
</reference>
<proteinExistence type="predicted"/>
<evidence type="ECO:0000313" key="1">
    <source>
        <dbReference type="EMBL" id="CAG8535490.1"/>
    </source>
</evidence>
<protein>
    <submittedName>
        <fullName evidence="1">10853_t:CDS:1</fullName>
    </submittedName>
</protein>
<gene>
    <name evidence="1" type="ORF">ACOLOM_LOCUS4253</name>
</gene>